<feature type="region of interest" description="Disordered" evidence="5">
    <location>
        <begin position="194"/>
        <end position="255"/>
    </location>
</feature>
<feature type="compositionally biased region" description="Basic and acidic residues" evidence="5">
    <location>
        <begin position="604"/>
        <end position="613"/>
    </location>
</feature>
<comment type="function">
    <text evidence="4">Specifically recognizes and binds N6-methyladenosine (m6A)-containing RNAs, and regulates mRNA stability. M6A is a modification present at internal sites of mRNAs and some non-coding RNAs and plays a role in mRNA stability and processing.</text>
</comment>
<dbReference type="GO" id="GO:1990247">
    <property type="term" value="F:N6-methyladenosine-containing RNA reader activity"/>
    <property type="evidence" value="ECO:0007669"/>
    <property type="project" value="UniProtKB-UniRule"/>
</dbReference>
<dbReference type="InterPro" id="IPR007275">
    <property type="entry name" value="YTH_domain"/>
</dbReference>
<dbReference type="Pfam" id="PF04146">
    <property type="entry name" value="YTH"/>
    <property type="match status" value="1"/>
</dbReference>
<comment type="subcellular location">
    <subcellularLocation>
        <location evidence="1">Cytoplasm</location>
    </subcellularLocation>
</comment>
<dbReference type="GO" id="GO:0003729">
    <property type="term" value="F:mRNA binding"/>
    <property type="evidence" value="ECO:0007669"/>
    <property type="project" value="UniProtKB-UniRule"/>
</dbReference>
<keyword evidence="2" id="KW-0963">Cytoplasm</keyword>
<comment type="caution">
    <text evidence="7">The sequence shown here is derived from an EMBL/GenBank/DDBJ whole genome shotgun (WGS) entry which is preliminary data.</text>
</comment>
<keyword evidence="3 4" id="KW-0694">RNA-binding</keyword>
<name>A0ABD1MSZ2_9FABA</name>
<evidence type="ECO:0000256" key="2">
    <source>
        <dbReference type="ARBA" id="ARBA00022490"/>
    </source>
</evidence>
<feature type="compositionally biased region" description="Basic and acidic residues" evidence="5">
    <location>
        <begin position="570"/>
        <end position="583"/>
    </location>
</feature>
<feature type="compositionally biased region" description="Basic and acidic residues" evidence="5">
    <location>
        <begin position="211"/>
        <end position="225"/>
    </location>
</feature>
<keyword evidence="8" id="KW-1185">Reference proteome</keyword>
<feature type="domain" description="YTH" evidence="6">
    <location>
        <begin position="369"/>
        <end position="510"/>
    </location>
</feature>
<dbReference type="PANTHER" id="PTHR12357">
    <property type="entry name" value="YTH YT521-B HOMOLOGY DOMAIN-CONTAINING"/>
    <property type="match status" value="1"/>
</dbReference>
<dbReference type="PROSITE" id="PS50882">
    <property type="entry name" value="YTH"/>
    <property type="match status" value="1"/>
</dbReference>
<dbReference type="Proteomes" id="UP001603857">
    <property type="component" value="Unassembled WGS sequence"/>
</dbReference>
<proteinExistence type="inferred from homology"/>
<dbReference type="PANTHER" id="PTHR12357:SF92">
    <property type="entry name" value="YTH DOMAIN-CONTAINING FAMILY PROTEIN"/>
    <property type="match status" value="1"/>
</dbReference>
<reference evidence="7 8" key="1">
    <citation type="submission" date="2024-08" db="EMBL/GenBank/DDBJ databases">
        <title>Insights into the chromosomal genome structure of Flemingia macrophylla.</title>
        <authorList>
            <person name="Ding Y."/>
            <person name="Zhao Y."/>
            <person name="Bi W."/>
            <person name="Wu M."/>
            <person name="Zhao G."/>
            <person name="Gong Y."/>
            <person name="Li W."/>
            <person name="Zhang P."/>
        </authorList>
    </citation>
    <scope>NUCLEOTIDE SEQUENCE [LARGE SCALE GENOMIC DNA]</scope>
    <source>
        <strain evidence="7">DYQJB</strain>
        <tissue evidence="7">Leaf</tissue>
    </source>
</reference>
<accession>A0ABD1MSZ2</accession>
<dbReference type="Gene3D" id="3.10.590.10">
    <property type="entry name" value="ph1033 like domains"/>
    <property type="match status" value="1"/>
</dbReference>
<evidence type="ECO:0000256" key="5">
    <source>
        <dbReference type="SAM" id="MobiDB-lite"/>
    </source>
</evidence>
<protein>
    <recommendedName>
        <fullName evidence="4">YTH domain-containing family protein</fullName>
    </recommendedName>
</protein>
<feature type="compositionally biased region" description="Low complexity" evidence="5">
    <location>
        <begin position="197"/>
        <end position="209"/>
    </location>
</feature>
<feature type="compositionally biased region" description="Low complexity" evidence="5">
    <location>
        <begin position="593"/>
        <end position="603"/>
    </location>
</feature>
<evidence type="ECO:0000256" key="1">
    <source>
        <dbReference type="ARBA" id="ARBA00004496"/>
    </source>
</evidence>
<evidence type="ECO:0000256" key="3">
    <source>
        <dbReference type="ARBA" id="ARBA00022884"/>
    </source>
</evidence>
<evidence type="ECO:0000313" key="7">
    <source>
        <dbReference type="EMBL" id="KAL2338904.1"/>
    </source>
</evidence>
<evidence type="ECO:0000313" key="8">
    <source>
        <dbReference type="Proteomes" id="UP001603857"/>
    </source>
</evidence>
<gene>
    <name evidence="7" type="ORF">Fmac_013350</name>
</gene>
<organism evidence="7 8">
    <name type="scientific">Flemingia macrophylla</name>
    <dbReference type="NCBI Taxonomy" id="520843"/>
    <lineage>
        <taxon>Eukaryota</taxon>
        <taxon>Viridiplantae</taxon>
        <taxon>Streptophyta</taxon>
        <taxon>Embryophyta</taxon>
        <taxon>Tracheophyta</taxon>
        <taxon>Spermatophyta</taxon>
        <taxon>Magnoliopsida</taxon>
        <taxon>eudicotyledons</taxon>
        <taxon>Gunneridae</taxon>
        <taxon>Pentapetalae</taxon>
        <taxon>rosids</taxon>
        <taxon>fabids</taxon>
        <taxon>Fabales</taxon>
        <taxon>Fabaceae</taxon>
        <taxon>Papilionoideae</taxon>
        <taxon>50 kb inversion clade</taxon>
        <taxon>NPAAA clade</taxon>
        <taxon>indigoferoid/millettioid clade</taxon>
        <taxon>Phaseoleae</taxon>
        <taxon>Flemingia</taxon>
    </lineage>
</organism>
<comment type="similarity">
    <text evidence="4">Belongs to the YTHDF family.</text>
</comment>
<evidence type="ECO:0000256" key="4">
    <source>
        <dbReference type="RuleBase" id="RU369095"/>
    </source>
</evidence>
<dbReference type="CDD" id="cd21134">
    <property type="entry name" value="YTH"/>
    <property type="match status" value="1"/>
</dbReference>
<evidence type="ECO:0000259" key="6">
    <source>
        <dbReference type="PROSITE" id="PS50882"/>
    </source>
</evidence>
<dbReference type="InterPro" id="IPR045168">
    <property type="entry name" value="YTH_prot"/>
</dbReference>
<sequence length="695" mass="76509">MKMYVSETRNADAYLIEGTDLKSHLTSPNFGRFQVMFNEGAPEFVVDQNLYYPAATNYGYYCTGFESPGEWEDHHRIFGVDGPDIQFTGAQNESFPYVYYTPSYGFAQSPYNPYNPYIPGAMIGVDGTFGGAQQYYSLPNYQNPVSSPYIPFVAQPDSFPDSSVDSLFDTSASVGRPDGRGLKHKLNSASGAFIRNSSKSLSHPTSSLTRISERPRDNSGVKKDVTSPSVSGRGFLNLASSPVHQDRTIDASAHPVDTISNRNVMSNRNQLKMSSLSSGLSDYGSNANGQSAVAKLRSKVHIGKGLSDVSGSSDVLGEQNRGPRISSIKSKYQLAVKAYTNKGDGNTQENIIYTDQYNREDFSVNNENAKFFVIKSYSEDDVHKSIKYNVWSSTPHGNKKLQSAYEDAKRLSAVKSGGCPIFLFFSVNASGQFCGVAEMVGPVDFNKDMDFWQQDKWNGSFSVKWHIIKDVPNANFRHIILENNENKPVTNSRDTQEIMYAKGLEMLKIFKNHSLKTSLLDDFLYYEDRQKIMQEEKAKLLIRSFENPLSLPTLEAPRKLNFVVDIPPGGDEKNSKMGDEYDSLKQTSSGHIGSSSEVTSTGSGDEKAEKSTVEKEDIASILKIGSVTITPKQVETKPTGVSVANKDPLDVITVGSMQVKVNGFAEPSGFLKIGSVPLDPRTLQLDGGTHVKNGS</sequence>
<dbReference type="FunFam" id="3.10.590.10:FF:000001">
    <property type="entry name" value="YTH domain family 1, isoform CRA_a"/>
    <property type="match status" value="1"/>
</dbReference>
<feature type="region of interest" description="Disordered" evidence="5">
    <location>
        <begin position="566"/>
        <end position="613"/>
    </location>
</feature>
<dbReference type="AlphaFoldDB" id="A0ABD1MSZ2"/>
<dbReference type="GO" id="GO:0005737">
    <property type="term" value="C:cytoplasm"/>
    <property type="evidence" value="ECO:0007669"/>
    <property type="project" value="UniProtKB-SubCell"/>
</dbReference>
<dbReference type="EMBL" id="JBGMDY010000004">
    <property type="protein sequence ID" value="KAL2338904.1"/>
    <property type="molecule type" value="Genomic_DNA"/>
</dbReference>